<proteinExistence type="predicted"/>
<dbReference type="GeneID" id="99684627"/>
<evidence type="ECO:0000256" key="1">
    <source>
        <dbReference type="SAM" id="Phobius"/>
    </source>
</evidence>
<sequence>MAATLASPSRVQVVSRVLAAVVGGYAFCWGLTAFGLAGFYAAGMDFHDAEHLSAMLAFVAYLVVFLWAIAARSLVRVWAVLLAGGAALAGAASFIQSLLV</sequence>
<feature type="transmembrane region" description="Helical" evidence="1">
    <location>
        <begin position="17"/>
        <end position="40"/>
    </location>
</feature>
<feature type="transmembrane region" description="Helical" evidence="1">
    <location>
        <begin position="77"/>
        <end position="99"/>
    </location>
</feature>
<feature type="transmembrane region" description="Helical" evidence="1">
    <location>
        <begin position="52"/>
        <end position="70"/>
    </location>
</feature>
<evidence type="ECO:0000313" key="3">
    <source>
        <dbReference type="Proteomes" id="UP000295106"/>
    </source>
</evidence>
<name>A0A4R2M977_RUBGE</name>
<dbReference type="EMBL" id="SLXD01000005">
    <property type="protein sequence ID" value="TCP02940.1"/>
    <property type="molecule type" value="Genomic_DNA"/>
</dbReference>
<gene>
    <name evidence="2" type="ORF">EV684_105106</name>
</gene>
<keyword evidence="1" id="KW-1133">Transmembrane helix</keyword>
<keyword evidence="1" id="KW-0812">Transmembrane</keyword>
<reference evidence="2 3" key="1">
    <citation type="submission" date="2019-03" db="EMBL/GenBank/DDBJ databases">
        <title>Genomic Encyclopedia of Type Strains, Phase IV (KMG-IV): sequencing the most valuable type-strain genomes for metagenomic binning, comparative biology and taxonomic classification.</title>
        <authorList>
            <person name="Goeker M."/>
        </authorList>
    </citation>
    <scope>NUCLEOTIDE SEQUENCE [LARGE SCALE GENOMIC DNA]</scope>
    <source>
        <strain evidence="2 3">DSM 1709</strain>
    </source>
</reference>
<dbReference type="OrthoDB" id="8759770at2"/>
<evidence type="ECO:0000313" key="2">
    <source>
        <dbReference type="EMBL" id="TCP02940.1"/>
    </source>
</evidence>
<organism evidence="2 3">
    <name type="scientific">Rubrivivax gelatinosus</name>
    <name type="common">Rhodocyclus gelatinosus</name>
    <name type="synonym">Rhodopseudomonas gelatinosa</name>
    <dbReference type="NCBI Taxonomy" id="28068"/>
    <lineage>
        <taxon>Bacteria</taxon>
        <taxon>Pseudomonadati</taxon>
        <taxon>Pseudomonadota</taxon>
        <taxon>Betaproteobacteria</taxon>
        <taxon>Burkholderiales</taxon>
        <taxon>Sphaerotilaceae</taxon>
        <taxon>Rubrivivax</taxon>
    </lineage>
</organism>
<accession>A0A4R2M977</accession>
<dbReference type="AlphaFoldDB" id="A0A4R2M977"/>
<dbReference type="Proteomes" id="UP000295106">
    <property type="component" value="Unassembled WGS sequence"/>
</dbReference>
<keyword evidence="1" id="KW-0472">Membrane</keyword>
<evidence type="ECO:0008006" key="4">
    <source>
        <dbReference type="Google" id="ProtNLM"/>
    </source>
</evidence>
<protein>
    <recommendedName>
        <fullName evidence="4">Iron uptake protein</fullName>
    </recommendedName>
</protein>
<dbReference type="RefSeq" id="WP_132646535.1">
    <property type="nucleotide sequence ID" value="NZ_CP181386.1"/>
</dbReference>
<comment type="caution">
    <text evidence="2">The sequence shown here is derived from an EMBL/GenBank/DDBJ whole genome shotgun (WGS) entry which is preliminary data.</text>
</comment>